<feature type="domain" description="Protein kinase" evidence="13">
    <location>
        <begin position="286"/>
        <end position="566"/>
    </location>
</feature>
<dbReference type="PANTHER" id="PTHR45927">
    <property type="entry name" value="LYSM-DOMAIN RECEPTOR-LIKE KINASE-RELATED"/>
    <property type="match status" value="1"/>
</dbReference>
<dbReference type="Pfam" id="PF23446">
    <property type="entry name" value="LysM1_NFP_LYK"/>
    <property type="match status" value="1"/>
</dbReference>
<dbReference type="InterPro" id="IPR036779">
    <property type="entry name" value="LysM_dom_sf"/>
</dbReference>
<dbReference type="GO" id="GO:0005886">
    <property type="term" value="C:plasma membrane"/>
    <property type="evidence" value="ECO:0007669"/>
    <property type="project" value="UniProtKB-SubCell"/>
</dbReference>
<evidence type="ECO:0000256" key="4">
    <source>
        <dbReference type="ARBA" id="ARBA00022729"/>
    </source>
</evidence>
<evidence type="ECO:0000259" key="14">
    <source>
        <dbReference type="PROSITE" id="PS51782"/>
    </source>
</evidence>
<dbReference type="InterPro" id="IPR011009">
    <property type="entry name" value="Kinase-like_dom_sf"/>
</dbReference>
<dbReference type="InterPro" id="IPR018392">
    <property type="entry name" value="LysM"/>
</dbReference>
<name>A0AAV0NGR6_9ROSI</name>
<dbReference type="GO" id="GO:0005524">
    <property type="term" value="F:ATP binding"/>
    <property type="evidence" value="ECO:0007669"/>
    <property type="project" value="UniProtKB-KW"/>
</dbReference>
<evidence type="ECO:0000256" key="9">
    <source>
        <dbReference type="ARBA" id="ARBA00023157"/>
    </source>
</evidence>
<evidence type="ECO:0000256" key="11">
    <source>
        <dbReference type="SAM" id="Phobius"/>
    </source>
</evidence>
<dbReference type="Gene3D" id="3.30.200.20">
    <property type="entry name" value="Phosphorylase Kinase, domain 1"/>
    <property type="match status" value="1"/>
</dbReference>
<keyword evidence="9" id="KW-1015">Disulfide bond</keyword>
<evidence type="ECO:0000256" key="6">
    <source>
        <dbReference type="ARBA" id="ARBA00022840"/>
    </source>
</evidence>
<keyword evidence="5" id="KW-0547">Nucleotide-binding</keyword>
<protein>
    <submittedName>
        <fullName evidence="15">Uncharacterized protein</fullName>
    </submittedName>
</protein>
<dbReference type="InterPro" id="IPR052611">
    <property type="entry name" value="Plant_RLK_LysM"/>
</dbReference>
<feature type="compositionally biased region" description="Low complexity" evidence="10">
    <location>
        <begin position="568"/>
        <end position="587"/>
    </location>
</feature>
<evidence type="ECO:0000256" key="12">
    <source>
        <dbReference type="SAM" id="SignalP"/>
    </source>
</evidence>
<comment type="subcellular location">
    <subcellularLocation>
        <location evidence="1">Cell membrane</location>
        <topology evidence="1">Single-pass membrane protein</topology>
    </subcellularLocation>
</comment>
<evidence type="ECO:0000259" key="13">
    <source>
        <dbReference type="PROSITE" id="PS50011"/>
    </source>
</evidence>
<evidence type="ECO:0000256" key="2">
    <source>
        <dbReference type="ARBA" id="ARBA00022475"/>
    </source>
</evidence>
<accession>A0AAV0NGR6</accession>
<organism evidence="15 16">
    <name type="scientific">Linum tenue</name>
    <dbReference type="NCBI Taxonomy" id="586396"/>
    <lineage>
        <taxon>Eukaryota</taxon>
        <taxon>Viridiplantae</taxon>
        <taxon>Streptophyta</taxon>
        <taxon>Embryophyta</taxon>
        <taxon>Tracheophyta</taxon>
        <taxon>Spermatophyta</taxon>
        <taxon>Magnoliopsida</taxon>
        <taxon>eudicotyledons</taxon>
        <taxon>Gunneridae</taxon>
        <taxon>Pentapetalae</taxon>
        <taxon>rosids</taxon>
        <taxon>fabids</taxon>
        <taxon>Malpighiales</taxon>
        <taxon>Linaceae</taxon>
        <taxon>Linum</taxon>
    </lineage>
</organism>
<keyword evidence="7 11" id="KW-1133">Transmembrane helix</keyword>
<dbReference type="InterPro" id="IPR000719">
    <property type="entry name" value="Prot_kinase_dom"/>
</dbReference>
<feature type="domain" description="LysM" evidence="14">
    <location>
        <begin position="116"/>
        <end position="159"/>
    </location>
</feature>
<reference evidence="15" key="1">
    <citation type="submission" date="2022-08" db="EMBL/GenBank/DDBJ databases">
        <authorList>
            <person name="Gutierrez-Valencia J."/>
        </authorList>
    </citation>
    <scope>NUCLEOTIDE SEQUENCE</scope>
</reference>
<keyword evidence="8 11" id="KW-0472">Membrane</keyword>
<dbReference type="PROSITE" id="PS51782">
    <property type="entry name" value="LYSM"/>
    <property type="match status" value="1"/>
</dbReference>
<dbReference type="Proteomes" id="UP001154282">
    <property type="component" value="Unassembled WGS sequence"/>
</dbReference>
<dbReference type="InterPro" id="IPR056561">
    <property type="entry name" value="NFP_LYK_LysM1"/>
</dbReference>
<keyword evidence="3 11" id="KW-0812">Transmembrane</keyword>
<feature type="transmembrane region" description="Helical" evidence="11">
    <location>
        <begin position="183"/>
        <end position="208"/>
    </location>
</feature>
<comment type="caution">
    <text evidence="15">The sequence shown here is derived from an EMBL/GenBank/DDBJ whole genome shotgun (WGS) entry which is preliminary data.</text>
</comment>
<proteinExistence type="predicted"/>
<dbReference type="AlphaFoldDB" id="A0AAV0NGR6"/>
<keyword evidence="4 12" id="KW-0732">Signal</keyword>
<evidence type="ECO:0000256" key="3">
    <source>
        <dbReference type="ARBA" id="ARBA00022692"/>
    </source>
</evidence>
<dbReference type="SUPFAM" id="SSF56112">
    <property type="entry name" value="Protein kinase-like (PK-like)"/>
    <property type="match status" value="1"/>
</dbReference>
<gene>
    <name evidence="15" type="ORF">LITE_LOCUS33172</name>
</gene>
<dbReference type="GO" id="GO:0004672">
    <property type="term" value="F:protein kinase activity"/>
    <property type="evidence" value="ECO:0007669"/>
    <property type="project" value="InterPro"/>
</dbReference>
<feature type="region of interest" description="Disordered" evidence="10">
    <location>
        <begin position="568"/>
        <end position="596"/>
    </location>
</feature>
<keyword evidence="2" id="KW-1003">Cell membrane</keyword>
<dbReference type="PROSITE" id="PS50011">
    <property type="entry name" value="PROTEIN_KINASE_DOM"/>
    <property type="match status" value="1"/>
</dbReference>
<dbReference type="FunFam" id="1.10.510.10:FF:000468">
    <property type="entry name" value="PTI1-like tyrosine-protein kinase 3"/>
    <property type="match status" value="1"/>
</dbReference>
<dbReference type="Pfam" id="PF00069">
    <property type="entry name" value="Pkinase"/>
    <property type="match status" value="1"/>
</dbReference>
<dbReference type="EMBL" id="CAMGYJ010000008">
    <property type="protein sequence ID" value="CAI0457562.1"/>
    <property type="molecule type" value="Genomic_DNA"/>
</dbReference>
<dbReference type="Gene3D" id="1.10.510.10">
    <property type="entry name" value="Transferase(Phosphotransferase) domain 1"/>
    <property type="match status" value="1"/>
</dbReference>
<feature type="chain" id="PRO_5043784987" evidence="12">
    <location>
        <begin position="22"/>
        <end position="596"/>
    </location>
</feature>
<dbReference type="Pfam" id="PF23473">
    <property type="entry name" value="LysM3_LYK4_5"/>
    <property type="match status" value="1"/>
</dbReference>
<keyword evidence="6" id="KW-0067">ATP-binding</keyword>
<keyword evidence="16" id="KW-1185">Reference proteome</keyword>
<dbReference type="InterPro" id="IPR056563">
    <property type="entry name" value="LysM3_LYK4_5"/>
</dbReference>
<evidence type="ECO:0000256" key="5">
    <source>
        <dbReference type="ARBA" id="ARBA00022741"/>
    </source>
</evidence>
<evidence type="ECO:0000313" key="15">
    <source>
        <dbReference type="EMBL" id="CAI0457562.1"/>
    </source>
</evidence>
<dbReference type="PANTHER" id="PTHR45927:SF13">
    <property type="entry name" value="PROTEIN LYK2"/>
    <property type="match status" value="1"/>
</dbReference>
<evidence type="ECO:0000256" key="1">
    <source>
        <dbReference type="ARBA" id="ARBA00004162"/>
    </source>
</evidence>
<evidence type="ECO:0000256" key="8">
    <source>
        <dbReference type="ARBA" id="ARBA00023136"/>
    </source>
</evidence>
<dbReference type="GO" id="GO:0051707">
    <property type="term" value="P:response to other organism"/>
    <property type="evidence" value="ECO:0007669"/>
    <property type="project" value="UniProtKB-ARBA"/>
</dbReference>
<evidence type="ECO:0000313" key="16">
    <source>
        <dbReference type="Proteomes" id="UP001154282"/>
    </source>
</evidence>
<feature type="signal peptide" evidence="12">
    <location>
        <begin position="1"/>
        <end position="21"/>
    </location>
</feature>
<dbReference type="Gene3D" id="3.10.350.10">
    <property type="entry name" value="LysM domain"/>
    <property type="match status" value="1"/>
</dbReference>
<evidence type="ECO:0000256" key="10">
    <source>
        <dbReference type="SAM" id="MobiDB-lite"/>
    </source>
</evidence>
<sequence length="596" mass="65634">MVTAALLLSCFPFLFSSLVIAILPQTSPNLKTCNSSSSSCETFAVLHTNPFFSSLSNLTLFLNLNRVAISEANELPPKTEYFKKDQSLLIPLTCKCSKGGFEAELVKTTVKARIFLTYPVLPGDSISTLSIKFNASPDSIVSANPQLQAKLQPFTSVLIPVTGKPHILFSNFRLRRKKMRRKVGMYVAVICGVILGCIAIAGGVFVALMQLKKREAQKQGSQLGKKQRSKDADVELQQLSLSVRTTSDKKVSFESSQPDTVIVEATTPRQKRTILESYTVEEIQRATEDFDSGNHIQGSVYHGRLNGKNMAIKRLKSEHVSKIEFGILSNPTHHHPKILKVLGTCLSEEGSDWSYLVFEYAKNGSLKDWLHGGLAMKNQFIASCYCFLTWDQRLKISLDVAVGLQYMHHIMSPCYVHMKLRSRNIFLDEEFNAKIGNFAMAKLVEEDDKIDNDYLAPEYVKQGMISPSIDIFAYGVILLEVLSGKTAIARGDGKGEGHVKLCESVKRVLTSENDVEFKEWIDGVLGDSYPFDGALALANLAKTCVDEDSNLRPSAGDIVEKLSALVEESSTGEGGESSNVLFSESSSKPLVKAAAT</sequence>
<evidence type="ECO:0000256" key="7">
    <source>
        <dbReference type="ARBA" id="ARBA00022989"/>
    </source>
</evidence>